<dbReference type="InterPro" id="IPR029063">
    <property type="entry name" value="SAM-dependent_MTases_sf"/>
</dbReference>
<evidence type="ECO:0000313" key="3">
    <source>
        <dbReference type="Proteomes" id="UP000229459"/>
    </source>
</evidence>
<dbReference type="Gene3D" id="3.40.50.150">
    <property type="entry name" value="Vaccinia Virus protein VP39"/>
    <property type="match status" value="1"/>
</dbReference>
<organism evidence="2 3">
    <name type="scientific">Candidatus Beckwithbacteria bacterium CG23_combo_of_CG06-09_8_20_14_all_34_8</name>
    <dbReference type="NCBI Taxonomy" id="1974497"/>
    <lineage>
        <taxon>Bacteria</taxon>
        <taxon>Candidatus Beckwithiibacteriota</taxon>
    </lineage>
</organism>
<protein>
    <submittedName>
        <fullName evidence="2">SAM-dependent methyltransferase</fullName>
    </submittedName>
</protein>
<keyword evidence="2" id="KW-0489">Methyltransferase</keyword>
<dbReference type="EMBL" id="PCSR01000090">
    <property type="protein sequence ID" value="PIP52915.1"/>
    <property type="molecule type" value="Genomic_DNA"/>
</dbReference>
<reference evidence="2 3" key="1">
    <citation type="submission" date="2017-09" db="EMBL/GenBank/DDBJ databases">
        <title>Depth-based differentiation of microbial function through sediment-hosted aquifers and enrichment of novel symbionts in the deep terrestrial subsurface.</title>
        <authorList>
            <person name="Probst A.J."/>
            <person name="Ladd B."/>
            <person name="Jarett J.K."/>
            <person name="Geller-Mcgrath D.E."/>
            <person name="Sieber C.M."/>
            <person name="Emerson J.B."/>
            <person name="Anantharaman K."/>
            <person name="Thomas B.C."/>
            <person name="Malmstrom R."/>
            <person name="Stieglmeier M."/>
            <person name="Klingl A."/>
            <person name="Woyke T."/>
            <person name="Ryan C.M."/>
            <person name="Banfield J.F."/>
        </authorList>
    </citation>
    <scope>NUCLEOTIDE SEQUENCE [LARGE SCALE GENOMIC DNA]</scope>
    <source>
        <strain evidence="2">CG23_combo_of_CG06-09_8_20_14_all_34_8</strain>
    </source>
</reference>
<dbReference type="InterPro" id="IPR013216">
    <property type="entry name" value="Methyltransf_11"/>
</dbReference>
<dbReference type="Proteomes" id="UP000229459">
    <property type="component" value="Unassembled WGS sequence"/>
</dbReference>
<dbReference type="CDD" id="cd02440">
    <property type="entry name" value="AdoMet_MTases"/>
    <property type="match status" value="1"/>
</dbReference>
<dbReference type="Pfam" id="PF08241">
    <property type="entry name" value="Methyltransf_11"/>
    <property type="match status" value="1"/>
</dbReference>
<feature type="domain" description="Methyltransferase type 11" evidence="1">
    <location>
        <begin position="33"/>
        <end position="109"/>
    </location>
</feature>
<dbReference type="GO" id="GO:0008757">
    <property type="term" value="F:S-adenosylmethionine-dependent methyltransferase activity"/>
    <property type="evidence" value="ECO:0007669"/>
    <property type="project" value="InterPro"/>
</dbReference>
<comment type="caution">
    <text evidence="2">The sequence shown here is derived from an EMBL/GenBank/DDBJ whole genome shotgun (WGS) entry which is preliminary data.</text>
</comment>
<dbReference type="SUPFAM" id="SSF53335">
    <property type="entry name" value="S-adenosyl-L-methionine-dependent methyltransferases"/>
    <property type="match status" value="1"/>
</dbReference>
<gene>
    <name evidence="2" type="ORF">COX08_03845</name>
</gene>
<accession>A0A2H0B5I5</accession>
<keyword evidence="2" id="KW-0808">Transferase</keyword>
<proteinExistence type="predicted"/>
<sequence length="195" mass="23031">MNYYKIFSKIKQEMAKKLCQDCQNFIKEGSKILDLGCGSAIIANEFQNYFKVKIVGLDIKDYRIFPIPFRIYDGKNIPFEDNSFDIVLISYVLHHCQNPEIILKEAKRIGQKIIIFEDLPEGILAKARNKIHELIYNFCFAKNSPPLNFKTKKEWEEIFEKLELKLIAEKRISTIFDFYDPAKRVLFVLKNYEKT</sequence>
<dbReference type="PANTHER" id="PTHR43591:SF110">
    <property type="entry name" value="RHODANESE DOMAIN-CONTAINING PROTEIN"/>
    <property type="match status" value="1"/>
</dbReference>
<dbReference type="PANTHER" id="PTHR43591">
    <property type="entry name" value="METHYLTRANSFERASE"/>
    <property type="match status" value="1"/>
</dbReference>
<evidence type="ECO:0000259" key="1">
    <source>
        <dbReference type="Pfam" id="PF08241"/>
    </source>
</evidence>
<evidence type="ECO:0000313" key="2">
    <source>
        <dbReference type="EMBL" id="PIP52915.1"/>
    </source>
</evidence>
<dbReference type="GO" id="GO:0032259">
    <property type="term" value="P:methylation"/>
    <property type="evidence" value="ECO:0007669"/>
    <property type="project" value="UniProtKB-KW"/>
</dbReference>
<name>A0A2H0B5I5_9BACT</name>
<dbReference type="AlphaFoldDB" id="A0A2H0B5I5"/>